<keyword evidence="2" id="KW-1185">Reference proteome</keyword>
<accession>A0A2P5CIM9</accession>
<dbReference type="Proteomes" id="UP000237105">
    <property type="component" value="Unassembled WGS sequence"/>
</dbReference>
<reference evidence="2" key="1">
    <citation type="submission" date="2016-06" db="EMBL/GenBank/DDBJ databases">
        <title>Parallel loss of symbiosis genes in relatives of nitrogen-fixing non-legume Parasponia.</title>
        <authorList>
            <person name="Van Velzen R."/>
            <person name="Holmer R."/>
            <person name="Bu F."/>
            <person name="Rutten L."/>
            <person name="Van Zeijl A."/>
            <person name="Liu W."/>
            <person name="Santuari L."/>
            <person name="Cao Q."/>
            <person name="Sharma T."/>
            <person name="Shen D."/>
            <person name="Roswanjaya Y."/>
            <person name="Wardhani T."/>
            <person name="Kalhor M.S."/>
            <person name="Jansen J."/>
            <person name="Van den Hoogen J."/>
            <person name="Gungor B."/>
            <person name="Hartog M."/>
            <person name="Hontelez J."/>
            <person name="Verver J."/>
            <person name="Yang W.-C."/>
            <person name="Schijlen E."/>
            <person name="Repin R."/>
            <person name="Schilthuizen M."/>
            <person name="Schranz E."/>
            <person name="Heidstra R."/>
            <person name="Miyata K."/>
            <person name="Fedorova E."/>
            <person name="Kohlen W."/>
            <person name="Bisseling T."/>
            <person name="Smit S."/>
            <person name="Geurts R."/>
        </authorList>
    </citation>
    <scope>NUCLEOTIDE SEQUENCE [LARGE SCALE GENOMIC DNA]</scope>
    <source>
        <strain evidence="2">cv. WU1-14</strain>
    </source>
</reference>
<protein>
    <submittedName>
        <fullName evidence="1">Uncharacterized protein</fullName>
    </submittedName>
</protein>
<dbReference type="EMBL" id="JXTB01000126">
    <property type="protein sequence ID" value="PON60900.1"/>
    <property type="molecule type" value="Genomic_DNA"/>
</dbReference>
<proteinExistence type="predicted"/>
<gene>
    <name evidence="1" type="ORF">PanWU01x14_150290</name>
</gene>
<evidence type="ECO:0000313" key="1">
    <source>
        <dbReference type="EMBL" id="PON60900.1"/>
    </source>
</evidence>
<dbReference type="AlphaFoldDB" id="A0A2P5CIM9"/>
<sequence length="59" mass="6455">PDLARPGPELWPCGLPGWAGPSKMLCGLARPGPLLLPTQPEFLFRPERAGVGRPYLQLY</sequence>
<evidence type="ECO:0000313" key="2">
    <source>
        <dbReference type="Proteomes" id="UP000237105"/>
    </source>
</evidence>
<comment type="caution">
    <text evidence="1">The sequence shown here is derived from an EMBL/GenBank/DDBJ whole genome shotgun (WGS) entry which is preliminary data.</text>
</comment>
<organism evidence="1 2">
    <name type="scientific">Parasponia andersonii</name>
    <name type="common">Sponia andersonii</name>
    <dbReference type="NCBI Taxonomy" id="3476"/>
    <lineage>
        <taxon>Eukaryota</taxon>
        <taxon>Viridiplantae</taxon>
        <taxon>Streptophyta</taxon>
        <taxon>Embryophyta</taxon>
        <taxon>Tracheophyta</taxon>
        <taxon>Spermatophyta</taxon>
        <taxon>Magnoliopsida</taxon>
        <taxon>eudicotyledons</taxon>
        <taxon>Gunneridae</taxon>
        <taxon>Pentapetalae</taxon>
        <taxon>rosids</taxon>
        <taxon>fabids</taxon>
        <taxon>Rosales</taxon>
        <taxon>Cannabaceae</taxon>
        <taxon>Parasponia</taxon>
    </lineage>
</organism>
<name>A0A2P5CIM9_PARAD</name>
<feature type="non-terminal residue" evidence="1">
    <location>
        <position position="59"/>
    </location>
</feature>
<feature type="non-terminal residue" evidence="1">
    <location>
        <position position="1"/>
    </location>
</feature>